<dbReference type="InterPro" id="IPR047057">
    <property type="entry name" value="MerR_fam"/>
</dbReference>
<protein>
    <recommendedName>
        <fullName evidence="5">HTH merR-type domain-containing protein</fullName>
    </recommendedName>
</protein>
<evidence type="ECO:0000256" key="2">
    <source>
        <dbReference type="ARBA" id="ARBA00023015"/>
    </source>
</evidence>
<dbReference type="PANTHER" id="PTHR30204:SF69">
    <property type="entry name" value="MERR-FAMILY TRANSCRIPTIONAL REGULATOR"/>
    <property type="match status" value="1"/>
</dbReference>
<dbReference type="InterPro" id="IPR036594">
    <property type="entry name" value="Meth_synthase_dom"/>
</dbReference>
<keyword evidence="3" id="KW-0238">DNA-binding</keyword>
<organism evidence="6 7">
    <name type="scientific">Virgibacillus halodenitrificans</name>
    <name type="common">Bacillus halodenitrificans</name>
    <dbReference type="NCBI Taxonomy" id="1482"/>
    <lineage>
        <taxon>Bacteria</taxon>
        <taxon>Bacillati</taxon>
        <taxon>Bacillota</taxon>
        <taxon>Bacilli</taxon>
        <taxon>Bacillales</taxon>
        <taxon>Bacillaceae</taxon>
        <taxon>Virgibacillus</taxon>
    </lineage>
</organism>
<keyword evidence="1" id="KW-0678">Repressor</keyword>
<dbReference type="SUPFAM" id="SSF46955">
    <property type="entry name" value="Putative DNA-binding domain"/>
    <property type="match status" value="1"/>
</dbReference>
<dbReference type="GO" id="GO:0003677">
    <property type="term" value="F:DNA binding"/>
    <property type="evidence" value="ECO:0007669"/>
    <property type="project" value="UniProtKB-KW"/>
</dbReference>
<dbReference type="Gene3D" id="3.40.50.280">
    <property type="entry name" value="Cobalamin-binding domain"/>
    <property type="match status" value="1"/>
</dbReference>
<dbReference type="KEGG" id="vhl:BME96_14545"/>
<dbReference type="Gene3D" id="1.10.1660.10">
    <property type="match status" value="1"/>
</dbReference>
<evidence type="ECO:0000256" key="1">
    <source>
        <dbReference type="ARBA" id="ARBA00022491"/>
    </source>
</evidence>
<evidence type="ECO:0000259" key="5">
    <source>
        <dbReference type="PROSITE" id="PS50937"/>
    </source>
</evidence>
<dbReference type="PROSITE" id="PS50937">
    <property type="entry name" value="HTH_MERR_2"/>
    <property type="match status" value="1"/>
</dbReference>
<feature type="domain" description="HTH merR-type" evidence="5">
    <location>
        <begin position="6"/>
        <end position="79"/>
    </location>
</feature>
<sequence>MNTETHYYINQVATITGLSKQVIRKWEDRYNVVSPTRLDNGYRVYRQADINCLLHVKELKAEGLTTGKAINEVKKIYKANKNSEVDYNNYTIQLLEHGKYYKEVQMSQVLKQAYYFYGLELMIEEVIRPFLKEIGNRWENGEWSESQETVSSMVIRDFLIQVRRNLPTLENAPLVIGACLPEERHELPLHINLLPLTLKGCRTLLLGPSPAPGTIERLTESLQPKTVLLSATTDIPFKTEPELLKHWDEFAKTHPQTNFYLGGKGALEYTDQHPPSFIKATNDLKDIKV</sequence>
<evidence type="ECO:0000256" key="3">
    <source>
        <dbReference type="ARBA" id="ARBA00023125"/>
    </source>
</evidence>
<dbReference type="Pfam" id="PF13411">
    <property type="entry name" value="MerR_1"/>
    <property type="match status" value="1"/>
</dbReference>
<keyword evidence="2" id="KW-0805">Transcription regulation</keyword>
<dbReference type="PANTHER" id="PTHR30204">
    <property type="entry name" value="REDOX-CYCLING DRUG-SENSING TRANSCRIPTIONAL ACTIVATOR SOXR"/>
    <property type="match status" value="1"/>
</dbReference>
<gene>
    <name evidence="6" type="ORF">BME96_14545</name>
</gene>
<reference evidence="6 7" key="1">
    <citation type="submission" date="2016-11" db="EMBL/GenBank/DDBJ databases">
        <title>Complete genome sequencing of Virgibacillus halodenitrificans PDB-F2.</title>
        <authorList>
            <person name="Sun Z."/>
            <person name="Zhou Y."/>
            <person name="Li H."/>
        </authorList>
    </citation>
    <scope>NUCLEOTIDE SEQUENCE [LARGE SCALE GENOMIC DNA]</scope>
    <source>
        <strain evidence="6 7">PDB-F2</strain>
    </source>
</reference>
<dbReference type="SMART" id="SM00422">
    <property type="entry name" value="HTH_MERR"/>
    <property type="match status" value="1"/>
</dbReference>
<dbReference type="InterPro" id="IPR003759">
    <property type="entry name" value="Cbl-bd_cap"/>
</dbReference>
<dbReference type="AlphaFoldDB" id="A0AAC9J4K1"/>
<dbReference type="Proteomes" id="UP000182945">
    <property type="component" value="Chromosome"/>
</dbReference>
<dbReference type="EMBL" id="CP017962">
    <property type="protein sequence ID" value="APC49334.1"/>
    <property type="molecule type" value="Genomic_DNA"/>
</dbReference>
<evidence type="ECO:0000313" key="7">
    <source>
        <dbReference type="Proteomes" id="UP000182945"/>
    </source>
</evidence>
<proteinExistence type="predicted"/>
<dbReference type="InterPro" id="IPR009061">
    <property type="entry name" value="DNA-bd_dom_put_sf"/>
</dbReference>
<accession>A0AAC9J4K1</accession>
<name>A0AAC9J4K1_VIRHA</name>
<dbReference type="InterPro" id="IPR000551">
    <property type="entry name" value="MerR-type_HTH_dom"/>
</dbReference>
<keyword evidence="4" id="KW-0804">Transcription</keyword>
<evidence type="ECO:0000313" key="6">
    <source>
        <dbReference type="EMBL" id="APC49334.1"/>
    </source>
</evidence>
<dbReference type="RefSeq" id="WP_071649412.1">
    <property type="nucleotide sequence ID" value="NZ_CP017962.1"/>
</dbReference>
<dbReference type="Gene3D" id="1.10.1240.10">
    <property type="entry name" value="Methionine synthase domain"/>
    <property type="match status" value="1"/>
</dbReference>
<dbReference type="GeneID" id="71515628"/>
<dbReference type="GO" id="GO:0003700">
    <property type="term" value="F:DNA-binding transcription factor activity"/>
    <property type="evidence" value="ECO:0007669"/>
    <property type="project" value="InterPro"/>
</dbReference>
<dbReference type="Pfam" id="PF02607">
    <property type="entry name" value="B12-binding_2"/>
    <property type="match status" value="1"/>
</dbReference>
<evidence type="ECO:0000256" key="4">
    <source>
        <dbReference type="ARBA" id="ARBA00023163"/>
    </source>
</evidence>